<keyword evidence="3" id="KW-1185">Reference proteome</keyword>
<protein>
    <submittedName>
        <fullName evidence="2">Uncharacterized protein</fullName>
    </submittedName>
</protein>
<gene>
    <name evidence="2" type="ORF">EYF80_041436</name>
</gene>
<dbReference type="EMBL" id="SRLO01000700">
    <property type="protein sequence ID" value="TNN48357.1"/>
    <property type="molecule type" value="Genomic_DNA"/>
</dbReference>
<evidence type="ECO:0000313" key="3">
    <source>
        <dbReference type="Proteomes" id="UP000314294"/>
    </source>
</evidence>
<evidence type="ECO:0000256" key="1">
    <source>
        <dbReference type="SAM" id="MobiDB-lite"/>
    </source>
</evidence>
<reference evidence="2 3" key="1">
    <citation type="submission" date="2019-03" db="EMBL/GenBank/DDBJ databases">
        <title>First draft genome of Liparis tanakae, snailfish: a comprehensive survey of snailfish specific genes.</title>
        <authorList>
            <person name="Kim W."/>
            <person name="Song I."/>
            <person name="Jeong J.-H."/>
            <person name="Kim D."/>
            <person name="Kim S."/>
            <person name="Ryu S."/>
            <person name="Song J.Y."/>
            <person name="Lee S.K."/>
        </authorList>
    </citation>
    <scope>NUCLEOTIDE SEQUENCE [LARGE SCALE GENOMIC DNA]</scope>
    <source>
        <tissue evidence="2">Muscle</tissue>
    </source>
</reference>
<accession>A0A4Z2G452</accession>
<name>A0A4Z2G452_9TELE</name>
<comment type="caution">
    <text evidence="2">The sequence shown here is derived from an EMBL/GenBank/DDBJ whole genome shotgun (WGS) entry which is preliminary data.</text>
</comment>
<sequence>MAQRRPLRVFTQFHHAVQEAFQRASATRRRDARLDMQRLSEDSLSRGTLFLFCWAPPPSVPSRTSPHSSTVLPQREPMLLGHSGREVL</sequence>
<evidence type="ECO:0000313" key="2">
    <source>
        <dbReference type="EMBL" id="TNN48357.1"/>
    </source>
</evidence>
<dbReference type="Proteomes" id="UP000314294">
    <property type="component" value="Unassembled WGS sequence"/>
</dbReference>
<proteinExistence type="predicted"/>
<feature type="region of interest" description="Disordered" evidence="1">
    <location>
        <begin position="59"/>
        <end position="88"/>
    </location>
</feature>
<organism evidence="2 3">
    <name type="scientific">Liparis tanakae</name>
    <name type="common">Tanaka's snailfish</name>
    <dbReference type="NCBI Taxonomy" id="230148"/>
    <lineage>
        <taxon>Eukaryota</taxon>
        <taxon>Metazoa</taxon>
        <taxon>Chordata</taxon>
        <taxon>Craniata</taxon>
        <taxon>Vertebrata</taxon>
        <taxon>Euteleostomi</taxon>
        <taxon>Actinopterygii</taxon>
        <taxon>Neopterygii</taxon>
        <taxon>Teleostei</taxon>
        <taxon>Neoteleostei</taxon>
        <taxon>Acanthomorphata</taxon>
        <taxon>Eupercaria</taxon>
        <taxon>Perciformes</taxon>
        <taxon>Cottioidei</taxon>
        <taxon>Cottales</taxon>
        <taxon>Liparidae</taxon>
        <taxon>Liparis</taxon>
    </lineage>
</organism>
<feature type="compositionally biased region" description="Polar residues" evidence="1">
    <location>
        <begin position="61"/>
        <end position="72"/>
    </location>
</feature>
<dbReference type="AlphaFoldDB" id="A0A4Z2G452"/>